<name>A0A6L8UUZ7_9BACL</name>
<sequence>MTIPLLFGPYGSTDLPHNVKDYGVNAVWFHGFNEHSFASCEKRDLHACVEFKTFRADFGQHPELIPIGKDGKPIRYGKLVQGICLSQKEYLSQIEEQLTEGLKRFQPRGIWLDYLTYGGWFEEPEPDLQENCFCSTCIEDFCLHTNIDARTPDEILSEYPREWTLHNCRKIAGFALQYTEIIKNKLPECIIGAYMCPWTPEQFDGALTRIFAQDYRLLQKSIDVFTPLIYSKKSGQNPGWGRTWLEYSHQFVPQDCNVQLILDILDFPMSLTRSATSQVPSYGLQMFAGAPLFQDPDKALLFKFSVEVIRDRLSQ</sequence>
<proteinExistence type="predicted"/>
<evidence type="ECO:0000313" key="1">
    <source>
        <dbReference type="EMBL" id="MZQ80979.1"/>
    </source>
</evidence>
<comment type="caution">
    <text evidence="1">The sequence shown here is derived from an EMBL/GenBank/DDBJ whole genome shotgun (WGS) entry which is preliminary data.</text>
</comment>
<dbReference type="EMBL" id="WTUZ01000005">
    <property type="protein sequence ID" value="MZQ80979.1"/>
    <property type="molecule type" value="Genomic_DNA"/>
</dbReference>
<gene>
    <name evidence="1" type="ORF">GQF01_02350</name>
</gene>
<evidence type="ECO:0000313" key="2">
    <source>
        <dbReference type="Proteomes" id="UP000481087"/>
    </source>
</evidence>
<dbReference type="Gene3D" id="3.20.20.80">
    <property type="entry name" value="Glycosidases"/>
    <property type="match status" value="1"/>
</dbReference>
<dbReference type="AlphaFoldDB" id="A0A6L8UUZ7"/>
<organism evidence="1 2">
    <name type="scientific">Paenibacillus silvestris</name>
    <dbReference type="NCBI Taxonomy" id="2606219"/>
    <lineage>
        <taxon>Bacteria</taxon>
        <taxon>Bacillati</taxon>
        <taxon>Bacillota</taxon>
        <taxon>Bacilli</taxon>
        <taxon>Bacillales</taxon>
        <taxon>Paenibacillaceae</taxon>
        <taxon>Paenibacillus</taxon>
    </lineage>
</organism>
<protein>
    <submittedName>
        <fullName evidence="1">Uncharacterized protein</fullName>
    </submittedName>
</protein>
<dbReference type="RefSeq" id="WP_161405280.1">
    <property type="nucleotide sequence ID" value="NZ_WTUZ01000005.1"/>
</dbReference>
<dbReference type="Proteomes" id="UP000481087">
    <property type="component" value="Unassembled WGS sequence"/>
</dbReference>
<keyword evidence="2" id="KW-1185">Reference proteome</keyword>
<reference evidence="1 2" key="1">
    <citation type="submission" date="2019-12" db="EMBL/GenBank/DDBJ databases">
        <title>Paenibacillus sp. nov. sp. isolated from soil.</title>
        <authorList>
            <person name="Kim J."/>
            <person name="Jeong S.E."/>
            <person name="Jung H.S."/>
            <person name="Jeon C.O."/>
        </authorList>
    </citation>
    <scope>NUCLEOTIDE SEQUENCE [LARGE SCALE GENOMIC DNA]</scope>
    <source>
        <strain evidence="1 2">5J-6</strain>
    </source>
</reference>
<accession>A0A6L8UUZ7</accession>